<dbReference type="PANTHER" id="PTHR36925:SF1">
    <property type="entry name" value="COBALT-PRECORRIN-6A REDUCTASE"/>
    <property type="match status" value="1"/>
</dbReference>
<evidence type="ECO:0000256" key="3">
    <source>
        <dbReference type="ARBA" id="ARBA00023002"/>
    </source>
</evidence>
<comment type="pathway">
    <text evidence="1">Cofactor biosynthesis; adenosylcobalamin biosynthesis.</text>
</comment>
<gene>
    <name evidence="4" type="ordered locus">Slip_0920</name>
</gene>
<keyword evidence="5" id="KW-1185">Reference proteome</keyword>
<sequence>MILVLGGTTESREAVAGLVDAGFQVLVLVATEYGRKALNFADKIEVIAKPCGLSDLLDLIENRGIRAVVDCTHPFAAQVSHTAMLACDRTGISYIRLERETLKAADYPGVMRTPDFEAAARLVASLEGTVMLTIGVKHLPIFIDKRCEPNPRLVARVLPHPDSVARCLACGLAPEDIVALKGPFSVDFNRALFIEYGVTAVVTKESGTIGGTDAKLEAAAQLGIKSVLIERPRLNYSVVADTVQDVICYLFNQGCSTKGTALVDDKATAPLVRQSRH</sequence>
<dbReference type="GO" id="GO:0009236">
    <property type="term" value="P:cobalamin biosynthetic process"/>
    <property type="evidence" value="ECO:0007669"/>
    <property type="project" value="UniProtKB-UniPathway"/>
</dbReference>
<dbReference type="AlphaFoldDB" id="D7CLW5"/>
<name>D7CLW5_SYNLT</name>
<evidence type="ECO:0000256" key="2">
    <source>
        <dbReference type="ARBA" id="ARBA00022573"/>
    </source>
</evidence>
<proteinExistence type="predicted"/>
<dbReference type="STRING" id="643648.Slip_0920"/>
<keyword evidence="3" id="KW-0560">Oxidoreductase</keyword>
<accession>D7CLW5</accession>
<dbReference type="KEGG" id="slp:Slip_0920"/>
<dbReference type="Proteomes" id="UP000000378">
    <property type="component" value="Chromosome"/>
</dbReference>
<dbReference type="EMBL" id="CP002048">
    <property type="protein sequence ID" value="ADI01700.1"/>
    <property type="molecule type" value="Genomic_DNA"/>
</dbReference>
<reference evidence="5" key="1">
    <citation type="journal article" date="2010" name="Stand. Genomic Sci.">
        <title>Complete genome sequence of Syntrophothermus lipocalidus type strain (TGB-C1T).</title>
        <authorList>
            <consortium name="US DOE Joint Genome Institute (JGI-PGF)"/>
            <person name="Djao O."/>
            <person name="Zhang X."/>
            <person name="Lucas S."/>
            <person name="Lapidus A."/>
            <person name="Glavina Del Rio T."/>
            <person name="Nolan M."/>
            <person name="Tice H."/>
            <person name="Cheng J."/>
            <person name="Han C."/>
            <person name="Tapia R."/>
            <person name="Goodwin L."/>
            <person name="Pitluck S."/>
            <person name="Liolios K."/>
            <person name="Ivanova N."/>
            <person name="Mavromatis K."/>
            <person name="Mikhailova N."/>
            <person name="Ovchinnikova G."/>
            <person name="Pati A."/>
            <person name="Brambilla E."/>
            <person name="Chen A."/>
            <person name="Palaniappan K."/>
            <person name="Land M."/>
            <person name="Hauser L."/>
            <person name="Chang Y."/>
            <person name="Jeffries C."/>
            <person name="Rohde M."/>
            <person name="Sikorski J."/>
            <person name="Spring S."/>
            <person name="Goker M."/>
            <person name="Detter J."/>
            <person name="Woyke T."/>
            <person name="Bristow J."/>
            <person name="Eisen J."/>
            <person name="Markowitz V."/>
            <person name="Hugenholtz P."/>
            <person name="Kyrpides N."/>
            <person name="Klenk H."/>
        </authorList>
    </citation>
    <scope>NUCLEOTIDE SEQUENCE [LARGE SCALE GENOMIC DNA]</scope>
    <source>
        <strain evidence="5">DSM 12680 / TGB-C1</strain>
    </source>
</reference>
<dbReference type="HOGENOM" id="CLU_068627_0_0_9"/>
<dbReference type="GO" id="GO:0016994">
    <property type="term" value="F:precorrin-6A reductase activity"/>
    <property type="evidence" value="ECO:0007669"/>
    <property type="project" value="InterPro"/>
</dbReference>
<evidence type="ECO:0000313" key="5">
    <source>
        <dbReference type="Proteomes" id="UP000000378"/>
    </source>
</evidence>
<keyword evidence="2" id="KW-0169">Cobalamin biosynthesis</keyword>
<dbReference type="PANTHER" id="PTHR36925">
    <property type="entry name" value="COBALT-PRECORRIN-6A REDUCTASE"/>
    <property type="match status" value="1"/>
</dbReference>
<dbReference type="UniPathway" id="UPA00148"/>
<reference evidence="4 5" key="2">
    <citation type="journal article" date="2010" name="Stand. Genomic Sci.">
        <title>Complete genome sequence of Syntrophothermus lipocalidus type strain (TGB-C1).</title>
        <authorList>
            <person name="Djao O.D."/>
            <person name="Zhang X."/>
            <person name="Lucas S."/>
            <person name="Lapidus A."/>
            <person name="Del Rio T.G."/>
            <person name="Nolan M."/>
            <person name="Tice H."/>
            <person name="Cheng J.F."/>
            <person name="Han C."/>
            <person name="Tapia R."/>
            <person name="Goodwin L."/>
            <person name="Pitluck S."/>
            <person name="Liolios K."/>
            <person name="Ivanova N."/>
            <person name="Mavromatis K."/>
            <person name="Mikhailova N."/>
            <person name="Ovchinnikova G."/>
            <person name="Pati A."/>
            <person name="Brambilla E."/>
            <person name="Chen A."/>
            <person name="Palaniappan K."/>
            <person name="Land M."/>
            <person name="Hauser L."/>
            <person name="Chang Y.J."/>
            <person name="Jeffries C.D."/>
            <person name="Rohde M."/>
            <person name="Sikorski J."/>
            <person name="Spring S."/>
            <person name="Goker M."/>
            <person name="Detter J.C."/>
            <person name="Woyke T."/>
            <person name="Bristow J."/>
            <person name="Eisen J.A."/>
            <person name="Markowitz V."/>
            <person name="Hugenholtz P."/>
            <person name="Kyrpides N.C."/>
            <person name="Klenk H.P."/>
        </authorList>
    </citation>
    <scope>NUCLEOTIDE SEQUENCE [LARGE SCALE GENOMIC DNA]</scope>
    <source>
        <strain evidence="5">DSM 12680 / TGB-C1</strain>
    </source>
</reference>
<organism evidence="4 5">
    <name type="scientific">Syntrophothermus lipocalidus (strain DSM 12680 / TGB-C1)</name>
    <dbReference type="NCBI Taxonomy" id="643648"/>
    <lineage>
        <taxon>Bacteria</taxon>
        <taxon>Bacillati</taxon>
        <taxon>Bacillota</taxon>
        <taxon>Clostridia</taxon>
        <taxon>Eubacteriales</taxon>
        <taxon>Syntrophomonadaceae</taxon>
        <taxon>Syntrophothermus</taxon>
    </lineage>
</organism>
<dbReference type="PROSITE" id="PS51014">
    <property type="entry name" value="COBK_CBIJ"/>
    <property type="match status" value="1"/>
</dbReference>
<dbReference type="InterPro" id="IPR003723">
    <property type="entry name" value="Precorrin-6x_reduct"/>
</dbReference>
<evidence type="ECO:0000256" key="1">
    <source>
        <dbReference type="ARBA" id="ARBA00004953"/>
    </source>
</evidence>
<dbReference type="RefSeq" id="WP_013175102.1">
    <property type="nucleotide sequence ID" value="NC_014220.1"/>
</dbReference>
<dbReference type="eggNOG" id="COG2099">
    <property type="taxonomic scope" value="Bacteria"/>
</dbReference>
<dbReference type="Pfam" id="PF02571">
    <property type="entry name" value="CbiJ"/>
    <property type="match status" value="1"/>
</dbReference>
<protein>
    <submittedName>
        <fullName evidence="4">Precorrin-6x reductase</fullName>
    </submittedName>
</protein>
<dbReference type="NCBIfam" id="TIGR00715">
    <property type="entry name" value="precor6x_red"/>
    <property type="match status" value="1"/>
</dbReference>
<evidence type="ECO:0000313" key="4">
    <source>
        <dbReference type="EMBL" id="ADI01700.1"/>
    </source>
</evidence>